<keyword evidence="1" id="KW-0472">Membrane</keyword>
<keyword evidence="1" id="KW-0812">Transmembrane</keyword>
<dbReference type="EMBL" id="PISE01000040">
    <property type="protein sequence ID" value="PKG22565.1"/>
    <property type="molecule type" value="Genomic_DNA"/>
</dbReference>
<proteinExistence type="predicted"/>
<dbReference type="InterPro" id="IPR025324">
    <property type="entry name" value="DUF4230"/>
</dbReference>
<evidence type="ECO:0000313" key="3">
    <source>
        <dbReference type="Proteomes" id="UP000233375"/>
    </source>
</evidence>
<dbReference type="Pfam" id="PF14014">
    <property type="entry name" value="DUF4230"/>
    <property type="match status" value="1"/>
</dbReference>
<keyword evidence="1" id="KW-1133">Transmembrane helix</keyword>
<evidence type="ECO:0000256" key="1">
    <source>
        <dbReference type="SAM" id="Phobius"/>
    </source>
</evidence>
<name>A0A2N0YZ87_9BACI</name>
<evidence type="ECO:0000313" key="2">
    <source>
        <dbReference type="EMBL" id="PKG22565.1"/>
    </source>
</evidence>
<sequence>MVSKKQKKAINKEIDTSWKETASAATDWKETKGLSFPSIYLKHNKKRQFKLLFFLCIVIMVLLAVIVGIGKMSFSEKAAIRKSGYLEQMKNISSLASSQAFVKVIMEKEDNEIFGKEIQADIPGTKRKVLLVVPGVVTAGVNIDDLTEDKLKLDEQNKQITITLPHAQLLQEPSIDFEKVETYSVSGIFRGEVNWKEGYSLANEAKEEIKKEAIEQGILANAEKSAKKTIEQLYEELGYAVTVQFSQE</sequence>
<reference evidence="2 3" key="1">
    <citation type="journal article" date="2003" name="Int. J. Syst. Evol. Microbiol.">
        <title>Bacillus nealsonii sp. nov., isolated from a spacecraft-assembly facility, whose spores are gamma-radiation resistant.</title>
        <authorList>
            <person name="Venkateswaran K."/>
            <person name="Kempf M."/>
            <person name="Chen F."/>
            <person name="Satomi M."/>
            <person name="Nicholson W."/>
            <person name="Kern R."/>
        </authorList>
    </citation>
    <scope>NUCLEOTIDE SEQUENCE [LARGE SCALE GENOMIC DNA]</scope>
    <source>
        <strain evidence="2 3">FO-92</strain>
    </source>
</reference>
<evidence type="ECO:0008006" key="4">
    <source>
        <dbReference type="Google" id="ProtNLM"/>
    </source>
</evidence>
<feature type="transmembrane region" description="Helical" evidence="1">
    <location>
        <begin position="51"/>
        <end position="70"/>
    </location>
</feature>
<keyword evidence="3" id="KW-1185">Reference proteome</keyword>
<gene>
    <name evidence="2" type="ORF">CWS01_16730</name>
</gene>
<comment type="caution">
    <text evidence="2">The sequence shown here is derived from an EMBL/GenBank/DDBJ whole genome shotgun (WGS) entry which is preliminary data.</text>
</comment>
<organism evidence="2 3">
    <name type="scientific">Niallia nealsonii</name>
    <dbReference type="NCBI Taxonomy" id="115979"/>
    <lineage>
        <taxon>Bacteria</taxon>
        <taxon>Bacillati</taxon>
        <taxon>Bacillota</taxon>
        <taxon>Bacilli</taxon>
        <taxon>Bacillales</taxon>
        <taxon>Bacillaceae</taxon>
        <taxon>Niallia</taxon>
    </lineage>
</organism>
<dbReference type="Proteomes" id="UP000233375">
    <property type="component" value="Unassembled WGS sequence"/>
</dbReference>
<dbReference type="AlphaFoldDB" id="A0A2N0YZ87"/>
<dbReference type="OrthoDB" id="152992at2"/>
<protein>
    <recommendedName>
        <fullName evidence="4">DUF4230 domain-containing protein</fullName>
    </recommendedName>
</protein>
<dbReference type="RefSeq" id="WP_101178319.1">
    <property type="nucleotide sequence ID" value="NZ_PISE01000040.1"/>
</dbReference>
<accession>A0A2N0YZ87</accession>